<dbReference type="GeneTree" id="ENSGT00550000075028"/>
<comment type="similarity">
    <text evidence="1">Belongs to the STXBP/unc-18/SEC1 family.</text>
</comment>
<keyword evidence="2" id="KW-0653">Protein transport</keyword>
<dbReference type="AlphaFoldDB" id="A0A4W2GUK9"/>
<evidence type="ECO:0000313" key="3">
    <source>
        <dbReference type="Ensembl" id="ENSBIXP00005022894.1"/>
    </source>
</evidence>
<dbReference type="PIRSF" id="PIRSF005715">
    <property type="entry name" value="VPS45_Sec1"/>
    <property type="match status" value="1"/>
</dbReference>
<gene>
    <name evidence="3" type="primary">VPS45</name>
</gene>
<dbReference type="Ensembl" id="ENSBIXT00005037429.1">
    <property type="protein sequence ID" value="ENSBIXP00005022894.1"/>
    <property type="gene ID" value="ENSBIXG00005025887.1"/>
</dbReference>
<reference evidence="3" key="2">
    <citation type="submission" date="2025-08" db="UniProtKB">
        <authorList>
            <consortium name="Ensembl"/>
        </authorList>
    </citation>
    <scope>IDENTIFICATION</scope>
</reference>
<dbReference type="Proteomes" id="UP000429181">
    <property type="component" value="Chromosome 3"/>
</dbReference>
<organism evidence="3 4">
    <name type="scientific">Bos indicus x Bos taurus</name>
    <name type="common">Hybrid cattle</name>
    <dbReference type="NCBI Taxonomy" id="30522"/>
    <lineage>
        <taxon>Eukaryota</taxon>
        <taxon>Metazoa</taxon>
        <taxon>Chordata</taxon>
        <taxon>Craniata</taxon>
        <taxon>Vertebrata</taxon>
        <taxon>Euteleostomi</taxon>
        <taxon>Mammalia</taxon>
        <taxon>Eutheria</taxon>
        <taxon>Laurasiatheria</taxon>
        <taxon>Artiodactyla</taxon>
        <taxon>Ruminantia</taxon>
        <taxon>Pecora</taxon>
        <taxon>Bovidae</taxon>
        <taxon>Bovinae</taxon>
        <taxon>Bos</taxon>
    </lineage>
</organism>
<dbReference type="GO" id="GO:0016192">
    <property type="term" value="P:vesicle-mediated transport"/>
    <property type="evidence" value="ECO:0007669"/>
    <property type="project" value="InterPro"/>
</dbReference>
<dbReference type="InterPro" id="IPR036045">
    <property type="entry name" value="Sec1-like_sf"/>
</dbReference>
<dbReference type="Gene3D" id="3.40.50.2060">
    <property type="match status" value="1"/>
</dbReference>
<dbReference type="Gene3D" id="3.90.830.10">
    <property type="entry name" value="Syntaxin Binding Protein 1, Chain A, domain 2"/>
    <property type="match status" value="1"/>
</dbReference>
<protein>
    <submittedName>
        <fullName evidence="3">Vacuolar protein sorting 45 homolog</fullName>
    </submittedName>
</protein>
<reference evidence="3 4" key="1">
    <citation type="submission" date="2018-11" db="EMBL/GenBank/DDBJ databases">
        <title>Haplotype-resolved cattle genomes.</title>
        <authorList>
            <person name="Low W.Y."/>
            <person name="Tearle R."/>
            <person name="Bickhart D.M."/>
            <person name="Rosen B.D."/>
            <person name="Koren S."/>
            <person name="Rhie A."/>
            <person name="Hiendleder S."/>
            <person name="Phillippy A.M."/>
            <person name="Smith T.P.L."/>
            <person name="Williams J.L."/>
        </authorList>
    </citation>
    <scope>NUCLEOTIDE SEQUENCE [LARGE SCALE GENOMIC DNA]</scope>
</reference>
<evidence type="ECO:0000313" key="4">
    <source>
        <dbReference type="Proteomes" id="UP000429181"/>
    </source>
</evidence>
<accession>A0A4W2GUK9</accession>
<dbReference type="InterPro" id="IPR001619">
    <property type="entry name" value="Sec1-like"/>
</dbReference>
<name>A0A4W2GUK9_BOBOX</name>
<evidence type="ECO:0000256" key="2">
    <source>
        <dbReference type="ARBA" id="ARBA00022927"/>
    </source>
</evidence>
<evidence type="ECO:0000256" key="1">
    <source>
        <dbReference type="ARBA" id="ARBA00009884"/>
    </source>
</evidence>
<dbReference type="PANTHER" id="PTHR11679">
    <property type="entry name" value="VESICLE PROTEIN SORTING-ASSOCIATED"/>
    <property type="match status" value="1"/>
</dbReference>
<dbReference type="GO" id="GO:0015031">
    <property type="term" value="P:protein transport"/>
    <property type="evidence" value="ECO:0007669"/>
    <property type="project" value="UniProtKB-KW"/>
</dbReference>
<dbReference type="InterPro" id="IPR043154">
    <property type="entry name" value="Sec-1-like_dom1"/>
</dbReference>
<proteinExistence type="inferred from homology"/>
<sequence length="514" mass="58860">MNVVFAVKQYISKMIEDSGPGMKVLLMDKETTGIVSMVYTQSEILQKEVYLFERIDSQNREIMKHLKAICFLRPTKENVDYLIQELRRPKYSIYFIYFSNVISKSDVKSLAEADEQEVVAEVQEFYGDYIAVNPHLFSLNILGCCQGRNWDPVQLSRTTQGLTALLLSLKKCPMIRYQLSSEAAKRLAECVKQVITKEYELFEFRRTEVPPLLLILDRCDDAITPLLNQWTYQAMVHELLGINNNRIDLSRVPGISKDLREVVLSAENDEFYANNMYLNFAEIGSNIKNLMEDFQKKKPKEQQKLESIADMKNVKRLLQNPRVTEFDAARLVMLYALHYERHSSNSLPGLMMDLRNKGVSEKYRKLVSAVIEYGGKRVRGSDLFSPKDAVAITKQFLKGLKGVENVYTQHQPFLHETLDHLIKGKLKENLYPYLGPSTLRDRPQDIIVFIIGGATYEEALTVYNLNRTTPGVRIVLGGTTVHNTKSFLEEVLASGLHSRSKESSQVTSRSASRR</sequence>
<dbReference type="FunFam" id="3.40.50.2060:FF:000003">
    <property type="entry name" value="vacuolar protein sorting-associated protein 45 isoform X1"/>
    <property type="match status" value="1"/>
</dbReference>
<dbReference type="SUPFAM" id="SSF56815">
    <property type="entry name" value="Sec1/munc18-like (SM) proteins"/>
    <property type="match status" value="1"/>
</dbReference>
<dbReference type="Gene3D" id="3.40.50.1910">
    <property type="match status" value="2"/>
</dbReference>
<dbReference type="InterPro" id="IPR027482">
    <property type="entry name" value="Sec1-like_dom2"/>
</dbReference>
<dbReference type="InterPro" id="IPR043127">
    <property type="entry name" value="Sec-1-like_dom3a"/>
</dbReference>
<keyword evidence="2" id="KW-0813">Transport</keyword>
<dbReference type="Pfam" id="PF00995">
    <property type="entry name" value="Sec1"/>
    <property type="match status" value="1"/>
</dbReference>